<organism evidence="2 3">
    <name type="scientific">Candidatus Treponema excrementipullorum</name>
    <dbReference type="NCBI Taxonomy" id="2838768"/>
    <lineage>
        <taxon>Bacteria</taxon>
        <taxon>Pseudomonadati</taxon>
        <taxon>Spirochaetota</taxon>
        <taxon>Spirochaetia</taxon>
        <taxon>Spirochaetales</taxon>
        <taxon>Treponemataceae</taxon>
        <taxon>Treponema</taxon>
    </lineage>
</organism>
<dbReference type="Proteomes" id="UP000823914">
    <property type="component" value="Unassembled WGS sequence"/>
</dbReference>
<name>A0A9E2L361_9SPIR</name>
<evidence type="ECO:0000313" key="2">
    <source>
        <dbReference type="EMBL" id="MBU3850975.1"/>
    </source>
</evidence>
<dbReference type="AlphaFoldDB" id="A0A9E2L361"/>
<gene>
    <name evidence="2" type="ORF">IAA16_10445</name>
</gene>
<dbReference type="InterPro" id="IPR014094">
    <property type="entry name" value="LpoB"/>
</dbReference>
<accession>A0A9E2L361</accession>
<protein>
    <submittedName>
        <fullName evidence="2">Penicillin-binding protein activator LpoB</fullName>
    </submittedName>
</protein>
<dbReference type="EMBL" id="JAHLFV010000238">
    <property type="protein sequence ID" value="MBU3850975.1"/>
    <property type="molecule type" value="Genomic_DNA"/>
</dbReference>
<reference evidence="2" key="1">
    <citation type="journal article" date="2021" name="PeerJ">
        <title>Extensive microbial diversity within the chicken gut microbiome revealed by metagenomics and culture.</title>
        <authorList>
            <person name="Gilroy R."/>
            <person name="Ravi A."/>
            <person name="Getino M."/>
            <person name="Pursley I."/>
            <person name="Horton D.L."/>
            <person name="Alikhan N.F."/>
            <person name="Baker D."/>
            <person name="Gharbi K."/>
            <person name="Hall N."/>
            <person name="Watson M."/>
            <person name="Adriaenssens E.M."/>
            <person name="Foster-Nyarko E."/>
            <person name="Jarju S."/>
            <person name="Secka A."/>
            <person name="Antonio M."/>
            <person name="Oren A."/>
            <person name="Chaudhuri R.R."/>
            <person name="La Ragione R."/>
            <person name="Hildebrand F."/>
            <person name="Pallen M.J."/>
        </authorList>
    </citation>
    <scope>NUCLEOTIDE SEQUENCE</scope>
    <source>
        <strain evidence="2">Gambia15-2214</strain>
    </source>
</reference>
<comment type="caution">
    <text evidence="2">The sequence shown here is derived from an EMBL/GenBank/DDBJ whole genome shotgun (WGS) entry which is preliminary data.</text>
</comment>
<feature type="chain" id="PRO_5038561798" evidence="1">
    <location>
        <begin position="20"/>
        <end position="203"/>
    </location>
</feature>
<reference evidence="2" key="2">
    <citation type="submission" date="2021-04" db="EMBL/GenBank/DDBJ databases">
        <authorList>
            <person name="Gilroy R."/>
        </authorList>
    </citation>
    <scope>NUCLEOTIDE SEQUENCE</scope>
    <source>
        <strain evidence="2">Gambia15-2214</strain>
    </source>
</reference>
<feature type="signal peptide" evidence="1">
    <location>
        <begin position="1"/>
        <end position="19"/>
    </location>
</feature>
<evidence type="ECO:0000313" key="3">
    <source>
        <dbReference type="Proteomes" id="UP000823914"/>
    </source>
</evidence>
<dbReference type="Pfam" id="PF13036">
    <property type="entry name" value="LpoB"/>
    <property type="match status" value="1"/>
</dbReference>
<dbReference type="Gene3D" id="3.40.50.10610">
    <property type="entry name" value="ABC-type transport auxiliary lipoprotein component"/>
    <property type="match status" value="1"/>
</dbReference>
<proteinExistence type="predicted"/>
<sequence length="203" mass="22745">MKGIKFVYVLLVACVFLCAGCSTTDKIERVSPDTVVDLSGYWNDTDVRIVADSLINDCVNSAAIRNYTATNGKPPVVIVGNFRNDSDEHIDTSILTKKFEAALINSGKVDFVASSSERGEIRQEREEQQEWASEDTAKRLANETGADFMLIGSVKTMVDRNAKQSTRTYWVYAELIDIESNRKLWMGDNSEIKKIITRSSVRM</sequence>
<keyword evidence="1" id="KW-0732">Signal</keyword>
<evidence type="ECO:0000256" key="1">
    <source>
        <dbReference type="SAM" id="SignalP"/>
    </source>
</evidence>